<dbReference type="SUPFAM" id="SSF56281">
    <property type="entry name" value="Metallo-hydrolase/oxidoreductase"/>
    <property type="match status" value="1"/>
</dbReference>
<dbReference type="PANTHER" id="PTHR33835:SF1">
    <property type="entry name" value="METALLO-BETA-LACTAMASE DOMAIN-CONTAINING PROTEIN"/>
    <property type="match status" value="1"/>
</dbReference>
<reference evidence="2" key="1">
    <citation type="submission" date="2015-11" db="EMBL/GenBank/DDBJ databases">
        <title>Complete genome sequence of a polyethylene glycol-degrading strain Sphingopyxis terrae strain 203-1 (NBRC 15098).</title>
        <authorList>
            <person name="Yoshiyuki O."/>
            <person name="Shouta N."/>
            <person name="Nagata Y."/>
            <person name="Numata M."/>
            <person name="Tsuchikane K."/>
            <person name="Hosoyama A."/>
            <person name="Yamazoe A."/>
            <person name="Tsuda M."/>
            <person name="Fujita N."/>
            <person name="Kawai F."/>
        </authorList>
    </citation>
    <scope>NUCLEOTIDE SEQUENCE [LARGE SCALE GENOMIC DNA]</scope>
    <source>
        <strain evidence="2">203-1</strain>
    </source>
</reference>
<evidence type="ECO:0000313" key="2">
    <source>
        <dbReference type="Proteomes" id="UP000076234"/>
    </source>
</evidence>
<dbReference type="AlphaFoldDB" id="A0A142VXU2"/>
<dbReference type="PANTHER" id="PTHR33835">
    <property type="entry name" value="YALI0C07656P"/>
    <property type="match status" value="1"/>
</dbReference>
<sequence length="243" mass="27484">MSAFLPYAPLNTPKAFGGRLWIVDGPEIRMDYGPTSIPFPTRMTFVRLADGTLWVHSPIAPDKDLLSAIDRLGPVAWLIAPNSLHYWYVADWQAIYPGARTLAVPDLATRAKRPFRIDAMLDGEAVLPEELETVFVPGTLVNEAVFFHRPSRTVVLTDLIENFEPQRIRSRFYRGLVRLSGAAHPDGKAPIDLRLTFWPRRARVRRAVAAILSWDCERVVMAHGLPYERDGAAELRRALRWAC</sequence>
<dbReference type="Pfam" id="PF14234">
    <property type="entry name" value="DUF4336"/>
    <property type="match status" value="1"/>
</dbReference>
<evidence type="ECO:0008006" key="3">
    <source>
        <dbReference type="Google" id="ProtNLM"/>
    </source>
</evidence>
<dbReference type="Proteomes" id="UP000076234">
    <property type="component" value="Chromosome"/>
</dbReference>
<dbReference type="KEGG" id="ster:AOA14_08340"/>
<protein>
    <recommendedName>
        <fullName evidence="3">DUF4336 domain-containing protein</fullName>
    </recommendedName>
</protein>
<reference evidence="1 2" key="2">
    <citation type="journal article" date="2016" name="Genome Announc.">
        <title>Complete Genome Sequence of Sphingopyxis terrae Strain 203-1 (NBRC 111660), a Polyethylene Glycol Degrader.</title>
        <authorList>
            <person name="Ohtsubo Y."/>
            <person name="Nonoyama S."/>
            <person name="Nagata Y."/>
            <person name="Numata M."/>
            <person name="Tsuchikane K."/>
            <person name="Hosoyama A."/>
            <person name="Yamazoe A."/>
            <person name="Tsuda M."/>
            <person name="Fujita N."/>
            <person name="Kawai F."/>
        </authorList>
    </citation>
    <scope>NUCLEOTIDE SEQUENCE [LARGE SCALE GENOMIC DNA]</scope>
    <source>
        <strain evidence="1 2">203-1</strain>
    </source>
</reference>
<dbReference type="InterPro" id="IPR036866">
    <property type="entry name" value="RibonucZ/Hydroxyglut_hydro"/>
</dbReference>
<evidence type="ECO:0000313" key="1">
    <source>
        <dbReference type="EMBL" id="AMU94616.1"/>
    </source>
</evidence>
<proteinExistence type="predicted"/>
<dbReference type="RefSeq" id="WP_062901448.1">
    <property type="nucleotide sequence ID" value="NZ_CP013342.1"/>
</dbReference>
<dbReference type="STRING" id="1219058.AOA14_08340"/>
<dbReference type="InterPro" id="IPR025638">
    <property type="entry name" value="DUF4336"/>
</dbReference>
<dbReference type="EMBL" id="CP013342">
    <property type="protein sequence ID" value="AMU94616.1"/>
    <property type="molecule type" value="Genomic_DNA"/>
</dbReference>
<name>A0A142VXU2_9SPHN</name>
<gene>
    <name evidence="1" type="ORF">AOA14_08340</name>
</gene>
<organism evidence="1 2">
    <name type="scientific">Sphingopyxis terrae subsp. terrae NBRC 15098</name>
    <dbReference type="NCBI Taxonomy" id="1219058"/>
    <lineage>
        <taxon>Bacteria</taxon>
        <taxon>Pseudomonadati</taxon>
        <taxon>Pseudomonadota</taxon>
        <taxon>Alphaproteobacteria</taxon>
        <taxon>Sphingomonadales</taxon>
        <taxon>Sphingomonadaceae</taxon>
        <taxon>Sphingopyxis</taxon>
    </lineage>
</organism>
<accession>A0A142VXU2</accession>